<organism evidence="2 3">
    <name type="scientific">Aeromicrobium yanjiei</name>
    <dbReference type="NCBI Taxonomy" id="2662028"/>
    <lineage>
        <taxon>Bacteria</taxon>
        <taxon>Bacillati</taxon>
        <taxon>Actinomycetota</taxon>
        <taxon>Actinomycetes</taxon>
        <taxon>Propionibacteriales</taxon>
        <taxon>Nocardioidaceae</taxon>
        <taxon>Aeromicrobium</taxon>
    </lineage>
</organism>
<dbReference type="InterPro" id="IPR021787">
    <property type="entry name" value="DUF3352"/>
</dbReference>
<dbReference type="KEGG" id="aef:GEV26_17250"/>
<protein>
    <submittedName>
        <fullName evidence="2">DUF3352 domain-containing protein</fullName>
    </submittedName>
</protein>
<evidence type="ECO:0000313" key="2">
    <source>
        <dbReference type="EMBL" id="QGG42981.1"/>
    </source>
</evidence>
<proteinExistence type="predicted"/>
<dbReference type="SUPFAM" id="SSF101447">
    <property type="entry name" value="Formin homology 2 domain (FH2 domain)"/>
    <property type="match status" value="1"/>
</dbReference>
<feature type="region of interest" description="Disordered" evidence="1">
    <location>
        <begin position="1"/>
        <end position="41"/>
    </location>
</feature>
<sequence length="563" mass="58453">MAEQAPPPPPPPPPPTPPPPPPPTDPVPGGASPEPVGSDRGRGKMAVIGGVAAALVLGGGYGAYAVYDKLDGGGAQPHDVMPASTQVYARIDLDPSASQKVALFRLIRKFPDLAKQVGIRDEDQDIRKLVFDEALKGCDGVDFEDDVKPWLGDRVGVGAQMKDGEKVVIAVQTKDETKSREGIKKLFGCGGDAYGIAYLDGYAILAPKQADVDASIKATEKASLGDSKRFIDDFDELGGEGIASAWVDVASLADVPEAKQQLGAQADDLAATGSVAMTLRVDGNALELAALSGTQQEQEASPGDLAKLPSDTVVAMSVAGVGDQVRSTFDTFVKTFDEAASTFNGVAGLEQRARGGSGPGLAMGDEYTGTYAAQPPRSAQDFIDEFERATGFALPEDLETLFGDSLTLSISAKNLETLPQISGPEGLSDLDVALSLESDRTKALDLVQRIAAQAREAGIALVAVPTDDGAVLATNDGAAAALAEPDGSLGDVKAFKEVIPDGDEAYAGFYLDVGTILDKVLEADPPEEIRSGIEEAKALSAVGVSVTEKDGNRSLTSLRIAFE</sequence>
<dbReference type="Proteomes" id="UP000392064">
    <property type="component" value="Chromosome"/>
</dbReference>
<dbReference type="AlphaFoldDB" id="A0A5Q2MM65"/>
<evidence type="ECO:0000256" key="1">
    <source>
        <dbReference type="SAM" id="MobiDB-lite"/>
    </source>
</evidence>
<name>A0A5Q2MM65_9ACTN</name>
<accession>A0A5Q2MM65</accession>
<reference evidence="2 3" key="1">
    <citation type="submission" date="2019-11" db="EMBL/GenBank/DDBJ databases">
        <authorList>
            <person name="Li J."/>
        </authorList>
    </citation>
    <scope>NUCLEOTIDE SEQUENCE [LARGE SCALE GENOMIC DNA]</scope>
    <source>
        <strain evidence="2 3">MF47</strain>
    </source>
</reference>
<dbReference type="EMBL" id="CP045737">
    <property type="protein sequence ID" value="QGG42981.1"/>
    <property type="molecule type" value="Genomic_DNA"/>
</dbReference>
<keyword evidence="3" id="KW-1185">Reference proteome</keyword>
<dbReference type="Pfam" id="PF11832">
    <property type="entry name" value="DUF3352"/>
    <property type="match status" value="1"/>
</dbReference>
<dbReference type="RefSeq" id="WP_153654785.1">
    <property type="nucleotide sequence ID" value="NZ_CP045737.1"/>
</dbReference>
<gene>
    <name evidence="2" type="ORF">GEV26_17250</name>
</gene>
<feature type="compositionally biased region" description="Pro residues" evidence="1">
    <location>
        <begin position="1"/>
        <end position="26"/>
    </location>
</feature>
<evidence type="ECO:0000313" key="3">
    <source>
        <dbReference type="Proteomes" id="UP000392064"/>
    </source>
</evidence>